<reference evidence="2 3" key="1">
    <citation type="journal article" date="2016" name="Genome Announc.">
        <title>First Complete Genome Sequence of a Subdivision 6 Acidobacterium Strain.</title>
        <authorList>
            <person name="Huang S."/>
            <person name="Vieira S."/>
            <person name="Bunk B."/>
            <person name="Riedel T."/>
            <person name="Sproer C."/>
            <person name="Overmann J."/>
        </authorList>
    </citation>
    <scope>NUCLEOTIDE SEQUENCE [LARGE SCALE GENOMIC DNA]</scope>
    <source>
        <strain evidence="3">DSM 100886 HEG_-6_39</strain>
    </source>
</reference>
<feature type="chain" id="PRO_5007511691" evidence="1">
    <location>
        <begin position="26"/>
        <end position="169"/>
    </location>
</feature>
<dbReference type="EMBL" id="CP015136">
    <property type="protein sequence ID" value="AMY09935.1"/>
    <property type="molecule type" value="Genomic_DNA"/>
</dbReference>
<keyword evidence="1" id="KW-0732">Signal</keyword>
<evidence type="ECO:0000313" key="2">
    <source>
        <dbReference type="EMBL" id="AMY09935.1"/>
    </source>
</evidence>
<dbReference type="KEGG" id="abac:LuPra_03162"/>
<reference evidence="3" key="2">
    <citation type="submission" date="2016-04" db="EMBL/GenBank/DDBJ databases">
        <title>First Complete Genome Sequence of a Subdivision 6 Acidobacterium.</title>
        <authorList>
            <person name="Huang S."/>
            <person name="Vieira S."/>
            <person name="Bunk B."/>
            <person name="Riedel T."/>
            <person name="Sproeer C."/>
            <person name="Overmann J."/>
        </authorList>
    </citation>
    <scope>NUCLEOTIDE SEQUENCE [LARGE SCALE GENOMIC DNA]</scope>
    <source>
        <strain evidence="3">DSM 100886 HEG_-6_39</strain>
    </source>
</reference>
<organism evidence="2 3">
    <name type="scientific">Luteitalea pratensis</name>
    <dbReference type="NCBI Taxonomy" id="1855912"/>
    <lineage>
        <taxon>Bacteria</taxon>
        <taxon>Pseudomonadati</taxon>
        <taxon>Acidobacteriota</taxon>
        <taxon>Vicinamibacteria</taxon>
        <taxon>Vicinamibacterales</taxon>
        <taxon>Vicinamibacteraceae</taxon>
        <taxon>Luteitalea</taxon>
    </lineage>
</organism>
<protein>
    <submittedName>
        <fullName evidence="2">Uncharacterized protein</fullName>
    </submittedName>
</protein>
<evidence type="ECO:0000256" key="1">
    <source>
        <dbReference type="SAM" id="SignalP"/>
    </source>
</evidence>
<feature type="signal peptide" evidence="1">
    <location>
        <begin position="1"/>
        <end position="25"/>
    </location>
</feature>
<name>A0A143PMV1_LUTPR</name>
<gene>
    <name evidence="2" type="ORF">LuPra_03162</name>
</gene>
<sequence length="169" mass="18397" precursor="true">MANTITRRTALSLALHALAARAALARTGPTPFNLEALRMPIGDQVAELLPVIVGGFERGRLPDGMRVPADEALHVRYQRGSDVVIVDATLPATAADARAAVDTAAREKRDELRRTDRQQDLPRIVQDLRSDPAYVALGAFVAWSRGRYFFAARASSPHALAAFMQAFPH</sequence>
<keyword evidence="3" id="KW-1185">Reference proteome</keyword>
<dbReference type="AlphaFoldDB" id="A0A143PMV1"/>
<evidence type="ECO:0000313" key="3">
    <source>
        <dbReference type="Proteomes" id="UP000076079"/>
    </source>
</evidence>
<accession>A0A143PMV1</accession>
<dbReference type="RefSeq" id="WP_110171631.1">
    <property type="nucleotide sequence ID" value="NZ_CP015136.1"/>
</dbReference>
<dbReference type="Proteomes" id="UP000076079">
    <property type="component" value="Chromosome"/>
</dbReference>
<proteinExistence type="predicted"/>